<evidence type="ECO:0000313" key="5">
    <source>
        <dbReference type="EMBL" id="PHJ19731.1"/>
    </source>
</evidence>
<feature type="non-terminal residue" evidence="5">
    <location>
        <position position="215"/>
    </location>
</feature>
<comment type="caution">
    <text evidence="2">Lacks conserved residue(s) required for the propagation of feature annotation.</text>
</comment>
<sequence>MAAPAVIAAGALLFWVAPVSGFVNLPSQSSWVCRTSETGQRCGNSFVNQVTKEKGGICRAGNCCKDVAVGPNNALGEFCAADDGSNCKSNFLEQFSFGKCSLKEKCHMCSPHSVCNFDDSANGGVWCQCVAPGVGNGITCDKDPCFGNPCSNGICSRNPDQPDDFSCKCYPGYTFSGDELGALKGCVNACRTGICGDGAAHCLNGESTHMCLCKE</sequence>
<dbReference type="VEuPathDB" id="ToxoDB:CSUI_006437"/>
<name>A0A2C6K0J7_9APIC</name>
<dbReference type="InterPro" id="IPR000742">
    <property type="entry name" value="EGF"/>
</dbReference>
<dbReference type="PROSITE" id="PS50026">
    <property type="entry name" value="EGF_3"/>
    <property type="match status" value="1"/>
</dbReference>
<organism evidence="5 6">
    <name type="scientific">Cystoisospora suis</name>
    <dbReference type="NCBI Taxonomy" id="483139"/>
    <lineage>
        <taxon>Eukaryota</taxon>
        <taxon>Sar</taxon>
        <taxon>Alveolata</taxon>
        <taxon>Apicomplexa</taxon>
        <taxon>Conoidasida</taxon>
        <taxon>Coccidia</taxon>
        <taxon>Eucoccidiorida</taxon>
        <taxon>Eimeriorina</taxon>
        <taxon>Sarcocystidae</taxon>
        <taxon>Cystoisospora</taxon>
    </lineage>
</organism>
<evidence type="ECO:0000256" key="2">
    <source>
        <dbReference type="PROSITE-ProRule" id="PRU00076"/>
    </source>
</evidence>
<dbReference type="GeneID" id="94429808"/>
<dbReference type="InterPro" id="IPR001881">
    <property type="entry name" value="EGF-like_Ca-bd_dom"/>
</dbReference>
<dbReference type="RefSeq" id="XP_067921427.1">
    <property type="nucleotide sequence ID" value="XM_068066597.1"/>
</dbReference>
<keyword evidence="6" id="KW-1185">Reference proteome</keyword>
<feature type="disulfide bond" evidence="2">
    <location>
        <begin position="150"/>
        <end position="167"/>
    </location>
</feature>
<keyword evidence="3" id="KW-0732">Signal</keyword>
<evidence type="ECO:0000256" key="3">
    <source>
        <dbReference type="SAM" id="SignalP"/>
    </source>
</evidence>
<keyword evidence="1 2" id="KW-1015">Disulfide bond</keyword>
<feature type="chain" id="PRO_5012880549" evidence="3">
    <location>
        <begin position="22"/>
        <end position="215"/>
    </location>
</feature>
<comment type="caution">
    <text evidence="5">The sequence shown here is derived from an EMBL/GenBank/DDBJ whole genome shotgun (WGS) entry which is preliminary data.</text>
</comment>
<dbReference type="EMBL" id="MIGC01003257">
    <property type="protein sequence ID" value="PHJ19731.1"/>
    <property type="molecule type" value="Genomic_DNA"/>
</dbReference>
<protein>
    <submittedName>
        <fullName evidence="5">Egf family domain-containing protein</fullName>
    </submittedName>
</protein>
<dbReference type="OrthoDB" id="283575at2759"/>
<dbReference type="Proteomes" id="UP000221165">
    <property type="component" value="Unassembled WGS sequence"/>
</dbReference>
<proteinExistence type="predicted"/>
<keyword evidence="2" id="KW-0245">EGF-like domain</keyword>
<evidence type="ECO:0000256" key="1">
    <source>
        <dbReference type="ARBA" id="ARBA00023157"/>
    </source>
</evidence>
<dbReference type="GO" id="GO:0005509">
    <property type="term" value="F:calcium ion binding"/>
    <property type="evidence" value="ECO:0007669"/>
    <property type="project" value="InterPro"/>
</dbReference>
<reference evidence="5 6" key="1">
    <citation type="journal article" date="2017" name="Int. J. Parasitol.">
        <title>The genome of the protozoan parasite Cystoisospora suis and a reverse vaccinology approach to identify vaccine candidates.</title>
        <authorList>
            <person name="Palmieri N."/>
            <person name="Shrestha A."/>
            <person name="Ruttkowski B."/>
            <person name="Beck T."/>
            <person name="Vogl C."/>
            <person name="Tomley F."/>
            <person name="Blake D.P."/>
            <person name="Joachim A."/>
        </authorList>
    </citation>
    <scope>NUCLEOTIDE SEQUENCE [LARGE SCALE GENOMIC DNA]</scope>
    <source>
        <strain evidence="5 6">Wien I</strain>
    </source>
</reference>
<dbReference type="SMART" id="SM00181">
    <property type="entry name" value="EGF"/>
    <property type="match status" value="1"/>
</dbReference>
<dbReference type="AlphaFoldDB" id="A0A2C6K0J7"/>
<dbReference type="SMART" id="SM00179">
    <property type="entry name" value="EGF_CA"/>
    <property type="match status" value="1"/>
</dbReference>
<gene>
    <name evidence="5" type="ORF">CSUI_006437</name>
</gene>
<feature type="disulfide bond" evidence="2">
    <location>
        <begin position="145"/>
        <end position="155"/>
    </location>
</feature>
<feature type="signal peptide" evidence="3">
    <location>
        <begin position="1"/>
        <end position="21"/>
    </location>
</feature>
<evidence type="ECO:0000259" key="4">
    <source>
        <dbReference type="PROSITE" id="PS50026"/>
    </source>
</evidence>
<evidence type="ECO:0000313" key="6">
    <source>
        <dbReference type="Proteomes" id="UP000221165"/>
    </source>
</evidence>
<feature type="domain" description="EGF-like" evidence="4">
    <location>
        <begin position="141"/>
        <end position="179"/>
    </location>
</feature>
<accession>A0A2C6K0J7</accession>